<feature type="domain" description="Methylated-DNA-[protein]-cysteine S-methyltransferase DNA binding" evidence="10">
    <location>
        <begin position="88"/>
        <end position="167"/>
    </location>
</feature>
<evidence type="ECO:0000259" key="11">
    <source>
        <dbReference type="Pfam" id="PF02870"/>
    </source>
</evidence>
<dbReference type="SUPFAM" id="SSF46767">
    <property type="entry name" value="Methylated DNA-protein cysteine methyltransferase, C-terminal domain"/>
    <property type="match status" value="1"/>
</dbReference>
<feature type="domain" description="Methylguanine DNA methyltransferase ribonuclease-like" evidence="11">
    <location>
        <begin position="10"/>
        <end position="83"/>
    </location>
</feature>
<dbReference type="PANTHER" id="PTHR10815">
    <property type="entry name" value="METHYLATED-DNA--PROTEIN-CYSTEINE METHYLTRANSFERASE"/>
    <property type="match status" value="1"/>
</dbReference>
<evidence type="ECO:0000256" key="5">
    <source>
        <dbReference type="ARBA" id="ARBA00022679"/>
    </source>
</evidence>
<dbReference type="InterPro" id="IPR036388">
    <property type="entry name" value="WH-like_DNA-bd_sf"/>
</dbReference>
<evidence type="ECO:0000256" key="4">
    <source>
        <dbReference type="ARBA" id="ARBA00022603"/>
    </source>
</evidence>
<dbReference type="Gene3D" id="1.10.10.10">
    <property type="entry name" value="Winged helix-like DNA-binding domain superfamily/Winged helix DNA-binding domain"/>
    <property type="match status" value="1"/>
</dbReference>
<evidence type="ECO:0000256" key="8">
    <source>
        <dbReference type="ARBA" id="ARBA00049348"/>
    </source>
</evidence>
<dbReference type="PROSITE" id="PS00374">
    <property type="entry name" value="MGMT"/>
    <property type="match status" value="1"/>
</dbReference>
<dbReference type="InterPro" id="IPR001497">
    <property type="entry name" value="MethylDNA_cys_MeTrfase_AS"/>
</dbReference>
<reference evidence="12" key="1">
    <citation type="journal article" date="2021" name="PeerJ">
        <title>Extensive microbial diversity within the chicken gut microbiome revealed by metagenomics and culture.</title>
        <authorList>
            <person name="Gilroy R."/>
            <person name="Ravi A."/>
            <person name="Getino M."/>
            <person name="Pursley I."/>
            <person name="Horton D.L."/>
            <person name="Alikhan N.F."/>
            <person name="Baker D."/>
            <person name="Gharbi K."/>
            <person name="Hall N."/>
            <person name="Watson M."/>
            <person name="Adriaenssens E.M."/>
            <person name="Foster-Nyarko E."/>
            <person name="Jarju S."/>
            <person name="Secka A."/>
            <person name="Antonio M."/>
            <person name="Oren A."/>
            <person name="Chaudhuri R.R."/>
            <person name="La Ragione R."/>
            <person name="Hildebrand F."/>
            <person name="Pallen M.J."/>
        </authorList>
    </citation>
    <scope>NUCLEOTIDE SEQUENCE</scope>
    <source>
        <strain evidence="12">CHK118-2852</strain>
    </source>
</reference>
<evidence type="ECO:0000256" key="6">
    <source>
        <dbReference type="ARBA" id="ARBA00022763"/>
    </source>
</evidence>
<dbReference type="Pfam" id="PF01035">
    <property type="entry name" value="DNA_binding_1"/>
    <property type="match status" value="1"/>
</dbReference>
<comment type="catalytic activity">
    <reaction evidence="1 9">
        <text>a 4-O-methyl-thymidine in DNA + L-cysteinyl-[protein] = a thymidine in DNA + S-methyl-L-cysteinyl-[protein]</text>
        <dbReference type="Rhea" id="RHEA:53428"/>
        <dbReference type="Rhea" id="RHEA-COMP:10131"/>
        <dbReference type="Rhea" id="RHEA-COMP:10132"/>
        <dbReference type="Rhea" id="RHEA-COMP:13555"/>
        <dbReference type="Rhea" id="RHEA-COMP:13556"/>
        <dbReference type="ChEBI" id="CHEBI:29950"/>
        <dbReference type="ChEBI" id="CHEBI:82612"/>
        <dbReference type="ChEBI" id="CHEBI:137386"/>
        <dbReference type="ChEBI" id="CHEBI:137387"/>
        <dbReference type="EC" id="2.1.1.63"/>
    </reaction>
</comment>
<evidence type="ECO:0000259" key="10">
    <source>
        <dbReference type="Pfam" id="PF01035"/>
    </source>
</evidence>
<dbReference type="InterPro" id="IPR014048">
    <property type="entry name" value="MethylDNA_cys_MeTrfase_DNA-bd"/>
</dbReference>
<dbReference type="AlphaFoldDB" id="A0A9D2GX42"/>
<dbReference type="InterPro" id="IPR023546">
    <property type="entry name" value="MGMT"/>
</dbReference>
<dbReference type="InterPro" id="IPR008332">
    <property type="entry name" value="MethylG_MeTrfase_N"/>
</dbReference>
<comment type="miscellaneous">
    <text evidence="9">This enzyme catalyzes only one turnover and therefore is not strictly catalytic. According to one definition, an enzyme is a biocatalyst that acts repeatedly and over many reaction cycles.</text>
</comment>
<gene>
    <name evidence="12" type="ORF">H9807_02460</name>
</gene>
<dbReference type="CDD" id="cd06445">
    <property type="entry name" value="ATase"/>
    <property type="match status" value="1"/>
</dbReference>
<evidence type="ECO:0000313" key="13">
    <source>
        <dbReference type="Proteomes" id="UP000824108"/>
    </source>
</evidence>
<dbReference type="Proteomes" id="UP000824108">
    <property type="component" value="Unassembled WGS sequence"/>
</dbReference>
<keyword evidence="4 9" id="KW-0489">Methyltransferase</keyword>
<accession>A0A9D2GX42</accession>
<dbReference type="EC" id="2.1.1.63" evidence="9"/>
<dbReference type="SUPFAM" id="SSF53155">
    <property type="entry name" value="Methylated DNA-protein cysteine methyltransferase domain"/>
    <property type="match status" value="1"/>
</dbReference>
<dbReference type="GO" id="GO:0005737">
    <property type="term" value="C:cytoplasm"/>
    <property type="evidence" value="ECO:0007669"/>
    <property type="project" value="UniProtKB-SubCell"/>
</dbReference>
<dbReference type="PANTHER" id="PTHR10815:SF5">
    <property type="entry name" value="METHYLATED-DNA--PROTEIN-CYSTEINE METHYLTRANSFERASE"/>
    <property type="match status" value="1"/>
</dbReference>
<organism evidence="12 13">
    <name type="scientific">Candidatus Bacteroides merdavium</name>
    <dbReference type="NCBI Taxonomy" id="2838472"/>
    <lineage>
        <taxon>Bacteria</taxon>
        <taxon>Pseudomonadati</taxon>
        <taxon>Bacteroidota</taxon>
        <taxon>Bacteroidia</taxon>
        <taxon>Bacteroidales</taxon>
        <taxon>Bacteroidaceae</taxon>
        <taxon>Bacteroides</taxon>
    </lineage>
</organism>
<comment type="catalytic activity">
    <reaction evidence="8 9">
        <text>a 6-O-methyl-2'-deoxyguanosine in DNA + L-cysteinyl-[protein] = S-methyl-L-cysteinyl-[protein] + a 2'-deoxyguanosine in DNA</text>
        <dbReference type="Rhea" id="RHEA:24000"/>
        <dbReference type="Rhea" id="RHEA-COMP:10131"/>
        <dbReference type="Rhea" id="RHEA-COMP:10132"/>
        <dbReference type="Rhea" id="RHEA-COMP:11367"/>
        <dbReference type="Rhea" id="RHEA-COMP:11368"/>
        <dbReference type="ChEBI" id="CHEBI:29950"/>
        <dbReference type="ChEBI" id="CHEBI:82612"/>
        <dbReference type="ChEBI" id="CHEBI:85445"/>
        <dbReference type="ChEBI" id="CHEBI:85448"/>
        <dbReference type="EC" id="2.1.1.63"/>
    </reaction>
</comment>
<evidence type="ECO:0000313" key="12">
    <source>
        <dbReference type="EMBL" id="HIZ90977.1"/>
    </source>
</evidence>
<keyword evidence="3 9" id="KW-0963">Cytoplasm</keyword>
<protein>
    <recommendedName>
        <fullName evidence="9">Methylated-DNA--protein-cysteine methyltransferase</fullName>
        <ecNumber evidence="9">2.1.1.63</ecNumber>
    </recommendedName>
    <alternativeName>
        <fullName evidence="9">6-O-methylguanine-DNA methyltransferase</fullName>
        <shortName evidence="9">MGMT</shortName>
    </alternativeName>
    <alternativeName>
        <fullName evidence="9">O-6-methylguanine-DNA-alkyltransferase</fullName>
    </alternativeName>
</protein>
<evidence type="ECO:0000256" key="2">
    <source>
        <dbReference type="ARBA" id="ARBA00008711"/>
    </source>
</evidence>
<dbReference type="GO" id="GO:0003908">
    <property type="term" value="F:methylated-DNA-[protein]-cysteine S-methyltransferase activity"/>
    <property type="evidence" value="ECO:0007669"/>
    <property type="project" value="UniProtKB-UniRule"/>
</dbReference>
<name>A0A9D2GX42_9BACE</name>
<feature type="active site" description="Nucleophile; methyl group acceptor" evidence="9">
    <location>
        <position position="139"/>
    </location>
</feature>
<reference evidence="12" key="2">
    <citation type="submission" date="2021-04" db="EMBL/GenBank/DDBJ databases">
        <authorList>
            <person name="Gilroy R."/>
        </authorList>
    </citation>
    <scope>NUCLEOTIDE SEQUENCE</scope>
    <source>
        <strain evidence="12">CHK118-2852</strain>
    </source>
</reference>
<dbReference type="InterPro" id="IPR036631">
    <property type="entry name" value="MGMT_N_sf"/>
</dbReference>
<evidence type="ECO:0000256" key="9">
    <source>
        <dbReference type="HAMAP-Rule" id="MF_00772"/>
    </source>
</evidence>
<dbReference type="NCBIfam" id="TIGR00589">
    <property type="entry name" value="ogt"/>
    <property type="match status" value="1"/>
</dbReference>
<dbReference type="EMBL" id="DXAV01000021">
    <property type="protein sequence ID" value="HIZ90977.1"/>
    <property type="molecule type" value="Genomic_DNA"/>
</dbReference>
<dbReference type="GO" id="GO:0006307">
    <property type="term" value="P:DNA alkylation repair"/>
    <property type="evidence" value="ECO:0007669"/>
    <property type="project" value="UniProtKB-UniRule"/>
</dbReference>
<dbReference type="Pfam" id="PF02870">
    <property type="entry name" value="Methyltransf_1N"/>
    <property type="match status" value="1"/>
</dbReference>
<comment type="caution">
    <text evidence="12">The sequence shown here is derived from an EMBL/GenBank/DDBJ whole genome shotgun (WGS) entry which is preliminary data.</text>
</comment>
<comment type="subcellular location">
    <subcellularLocation>
        <location evidence="9">Cytoplasm</location>
    </subcellularLocation>
</comment>
<dbReference type="Gene3D" id="3.30.160.70">
    <property type="entry name" value="Methylated DNA-protein cysteine methyltransferase domain"/>
    <property type="match status" value="1"/>
</dbReference>
<evidence type="ECO:0000256" key="1">
    <source>
        <dbReference type="ARBA" id="ARBA00001286"/>
    </source>
</evidence>
<dbReference type="HAMAP" id="MF_00772">
    <property type="entry name" value="OGT"/>
    <property type="match status" value="1"/>
</dbReference>
<dbReference type="GO" id="GO:0032259">
    <property type="term" value="P:methylation"/>
    <property type="evidence" value="ECO:0007669"/>
    <property type="project" value="UniProtKB-KW"/>
</dbReference>
<sequence length="171" mass="19132">MKRTIFVQEYVSPCGTLLLGVCGGRLCLCNWTESRCRARVEERVARLLRAEYMPGAHDVLSEASRQLDEYFAGTRRMFDVPLLPVGTEFQLSVWQELLNIPYGGTCTYSEQARRMGMPRAVRAVAAANGLNALSLFIPCHRVVGHDGRLTGYAGGLEAKRFLLDWEAAFSR</sequence>
<dbReference type="InterPro" id="IPR036217">
    <property type="entry name" value="MethylDNA_cys_MeTrfase_DNAb"/>
</dbReference>
<dbReference type="FunFam" id="1.10.10.10:FF:000214">
    <property type="entry name" value="Methylated-DNA--protein-cysteine methyltransferase"/>
    <property type="match status" value="1"/>
</dbReference>
<keyword evidence="5 9" id="KW-0808">Transferase</keyword>
<keyword evidence="6 9" id="KW-0227">DNA damage</keyword>
<keyword evidence="7 9" id="KW-0234">DNA repair</keyword>
<proteinExistence type="inferred from homology"/>
<evidence type="ECO:0000256" key="7">
    <source>
        <dbReference type="ARBA" id="ARBA00023204"/>
    </source>
</evidence>
<comment type="similarity">
    <text evidence="2 9">Belongs to the MGMT family.</text>
</comment>
<comment type="function">
    <text evidence="9">Involved in the cellular defense against the biological effects of O6-methylguanine (O6-MeG) and O4-methylthymine (O4-MeT) in DNA. Repairs the methylated nucleobase in DNA by stoichiometrically transferring the methyl group to a cysteine residue in the enzyme. This is a suicide reaction: the enzyme is irreversibly inactivated.</text>
</comment>
<evidence type="ECO:0000256" key="3">
    <source>
        <dbReference type="ARBA" id="ARBA00022490"/>
    </source>
</evidence>